<dbReference type="InterPro" id="IPR053926">
    <property type="entry name" value="RecX_HTH_1st"/>
</dbReference>
<keyword evidence="4 5" id="KW-0963">Cytoplasm</keyword>
<dbReference type="Pfam" id="PF02631">
    <property type="entry name" value="RecX_HTH2"/>
    <property type="match status" value="1"/>
</dbReference>
<comment type="function">
    <text evidence="5">Modulates RecA activity.</text>
</comment>
<evidence type="ECO:0000256" key="2">
    <source>
        <dbReference type="ARBA" id="ARBA00009695"/>
    </source>
</evidence>
<proteinExistence type="inferred from homology"/>
<evidence type="ECO:0000256" key="1">
    <source>
        <dbReference type="ARBA" id="ARBA00004496"/>
    </source>
</evidence>
<evidence type="ECO:0000256" key="3">
    <source>
        <dbReference type="ARBA" id="ARBA00018111"/>
    </source>
</evidence>
<evidence type="ECO:0000313" key="8">
    <source>
        <dbReference type="EMBL" id="UYG15542.1"/>
    </source>
</evidence>
<comment type="similarity">
    <text evidence="2 5">Belongs to the RecX family.</text>
</comment>
<dbReference type="InterPro" id="IPR036388">
    <property type="entry name" value="WH-like_DNA-bd_sf"/>
</dbReference>
<gene>
    <name evidence="5" type="primary">recX</name>
    <name evidence="8" type="ORF">BRM3_07730</name>
</gene>
<organism evidence="8 9">
    <name type="scientific">Brachybacterium huguangmaarense</name>
    <dbReference type="NCBI Taxonomy" id="1652028"/>
    <lineage>
        <taxon>Bacteria</taxon>
        <taxon>Bacillati</taxon>
        <taxon>Actinomycetota</taxon>
        <taxon>Actinomycetes</taxon>
        <taxon>Micrococcales</taxon>
        <taxon>Dermabacteraceae</taxon>
        <taxon>Brachybacterium</taxon>
    </lineage>
</organism>
<sequence>MTSPHDDGPARSDPRRAVVHALERRSAALVAEGPRTVTEQEAAFDRAVVHECRYLLRLLSARRRSEHELRARLREREVPRAVAAETIARTARAGLIDDAAFARDWVAQRRELRGLSDEALRRELETRGVAGDLIATALALGETDEEDRARALVRSRLARDERALREDTDGSMRGKVARRLDALLRRKGYDGALALRVISTELRAVTGR</sequence>
<name>A0ABY6FXH3_9MICO</name>
<dbReference type="RefSeq" id="WP_263592756.1">
    <property type="nucleotide sequence ID" value="NZ_CP107020.1"/>
</dbReference>
<comment type="subcellular location">
    <subcellularLocation>
        <location evidence="1 5">Cytoplasm</location>
    </subcellularLocation>
</comment>
<dbReference type="InterPro" id="IPR003783">
    <property type="entry name" value="Regulatory_RecX"/>
</dbReference>
<dbReference type="HAMAP" id="MF_01114">
    <property type="entry name" value="RecX"/>
    <property type="match status" value="1"/>
</dbReference>
<feature type="domain" description="RecX second three-helical" evidence="6">
    <location>
        <begin position="97"/>
        <end position="138"/>
    </location>
</feature>
<evidence type="ECO:0000313" key="9">
    <source>
        <dbReference type="Proteomes" id="UP001164305"/>
    </source>
</evidence>
<dbReference type="Pfam" id="PF21982">
    <property type="entry name" value="RecX_HTH1"/>
    <property type="match status" value="1"/>
</dbReference>
<feature type="domain" description="RecX first three-helical" evidence="7">
    <location>
        <begin position="55"/>
        <end position="89"/>
    </location>
</feature>
<evidence type="ECO:0000256" key="5">
    <source>
        <dbReference type="HAMAP-Rule" id="MF_01114"/>
    </source>
</evidence>
<evidence type="ECO:0000256" key="4">
    <source>
        <dbReference type="ARBA" id="ARBA00022490"/>
    </source>
</evidence>
<protein>
    <recommendedName>
        <fullName evidence="3 5">Regulatory protein RecX</fullName>
    </recommendedName>
</protein>
<evidence type="ECO:0000259" key="6">
    <source>
        <dbReference type="Pfam" id="PF02631"/>
    </source>
</evidence>
<accession>A0ABY6FXH3</accession>
<dbReference type="InterPro" id="IPR053924">
    <property type="entry name" value="RecX_HTH_2nd"/>
</dbReference>
<dbReference type="PANTHER" id="PTHR33602:SF1">
    <property type="entry name" value="REGULATORY PROTEIN RECX FAMILY PROTEIN"/>
    <property type="match status" value="1"/>
</dbReference>
<dbReference type="Proteomes" id="UP001164305">
    <property type="component" value="Chromosome"/>
</dbReference>
<dbReference type="Gene3D" id="1.10.10.10">
    <property type="entry name" value="Winged helix-like DNA-binding domain superfamily/Winged helix DNA-binding domain"/>
    <property type="match status" value="2"/>
</dbReference>
<dbReference type="PANTHER" id="PTHR33602">
    <property type="entry name" value="REGULATORY PROTEIN RECX FAMILY PROTEIN"/>
    <property type="match status" value="1"/>
</dbReference>
<evidence type="ECO:0000259" key="7">
    <source>
        <dbReference type="Pfam" id="PF21982"/>
    </source>
</evidence>
<keyword evidence="9" id="KW-1185">Reference proteome</keyword>
<reference evidence="8" key="1">
    <citation type="submission" date="2022-10" db="EMBL/GenBank/DDBJ databases">
        <title>Whole-Genome Sequencing of Brachybacterium huguangmaarense BRM-3, Isolated from Betula schmidtii.</title>
        <authorList>
            <person name="Haam D."/>
        </authorList>
    </citation>
    <scope>NUCLEOTIDE SEQUENCE</scope>
    <source>
        <strain evidence="8">BRM-3</strain>
    </source>
</reference>
<dbReference type="EMBL" id="CP107020">
    <property type="protein sequence ID" value="UYG15542.1"/>
    <property type="molecule type" value="Genomic_DNA"/>
</dbReference>